<organism evidence="1 2">
    <name type="scientific">Clostridium fallax</name>
    <dbReference type="NCBI Taxonomy" id="1533"/>
    <lineage>
        <taxon>Bacteria</taxon>
        <taxon>Bacillati</taxon>
        <taxon>Bacillota</taxon>
        <taxon>Clostridia</taxon>
        <taxon>Eubacteriales</taxon>
        <taxon>Clostridiaceae</taxon>
        <taxon>Clostridium</taxon>
    </lineage>
</organism>
<feature type="non-terminal residue" evidence="1">
    <location>
        <position position="1"/>
    </location>
</feature>
<reference evidence="1 2" key="1">
    <citation type="submission" date="2016-11" db="EMBL/GenBank/DDBJ databases">
        <authorList>
            <person name="Jaros S."/>
            <person name="Januszkiewicz K."/>
            <person name="Wedrychowicz H."/>
        </authorList>
    </citation>
    <scope>NUCLEOTIDE SEQUENCE [LARGE SCALE GENOMIC DNA]</scope>
    <source>
        <strain evidence="1 2">DSM 2631</strain>
    </source>
</reference>
<name>A0A1M4ZFN7_9CLOT</name>
<dbReference type="AlphaFoldDB" id="A0A1M4ZFN7"/>
<evidence type="ECO:0000313" key="2">
    <source>
        <dbReference type="Proteomes" id="UP000184035"/>
    </source>
</evidence>
<gene>
    <name evidence="1" type="ORF">SAMN05443638_1461</name>
</gene>
<protein>
    <submittedName>
        <fullName evidence="1">Uncharacterized protein</fullName>
    </submittedName>
</protein>
<sequence>IREIELSARTGGILKIKDRTHNKYKYKYNHRKENKKAKNK</sequence>
<dbReference type="STRING" id="1533.SAMN05443638_1461"/>
<dbReference type="Proteomes" id="UP000184035">
    <property type="component" value="Unassembled WGS sequence"/>
</dbReference>
<dbReference type="EMBL" id="FQVM01000046">
    <property type="protein sequence ID" value="SHF16859.1"/>
    <property type="molecule type" value="Genomic_DNA"/>
</dbReference>
<proteinExistence type="predicted"/>
<accession>A0A1M4ZFN7</accession>
<evidence type="ECO:0000313" key="1">
    <source>
        <dbReference type="EMBL" id="SHF16859.1"/>
    </source>
</evidence>
<keyword evidence="2" id="KW-1185">Reference proteome</keyword>